<proteinExistence type="predicted"/>
<accession>A0ABU0ZC94</accession>
<dbReference type="PANTHER" id="PTHR30231:SF4">
    <property type="entry name" value="PROTEIN NEN2"/>
    <property type="match status" value="1"/>
</dbReference>
<keyword evidence="1" id="KW-0540">Nuclease</keyword>
<dbReference type="Gene3D" id="3.30.420.10">
    <property type="entry name" value="Ribonuclease H-like superfamily/Ribonuclease H"/>
    <property type="match status" value="1"/>
</dbReference>
<comment type="caution">
    <text evidence="5">The sequence shown here is derived from an EMBL/GenBank/DDBJ whole genome shotgun (WGS) entry which is preliminary data.</text>
</comment>
<reference evidence="5 6" key="1">
    <citation type="submission" date="2023-08" db="EMBL/GenBank/DDBJ databases">
        <title>Phytohabitans sansha sp. nov., isolated from marine sediment.</title>
        <authorList>
            <person name="Zhao Y."/>
            <person name="Yi K."/>
        </authorList>
    </citation>
    <scope>NUCLEOTIDE SEQUENCE [LARGE SCALE GENOMIC DNA]</scope>
    <source>
        <strain evidence="5 6">ZYX-F-186</strain>
    </source>
</reference>
<dbReference type="RefSeq" id="WP_308711962.1">
    <property type="nucleotide sequence ID" value="NZ_JAVHUY010000007.1"/>
</dbReference>
<evidence type="ECO:0000256" key="1">
    <source>
        <dbReference type="ARBA" id="ARBA00022722"/>
    </source>
</evidence>
<evidence type="ECO:0000256" key="2">
    <source>
        <dbReference type="ARBA" id="ARBA00022801"/>
    </source>
</evidence>
<name>A0ABU0ZC94_9ACTN</name>
<evidence type="ECO:0000256" key="3">
    <source>
        <dbReference type="ARBA" id="ARBA00022839"/>
    </source>
</evidence>
<evidence type="ECO:0000259" key="4">
    <source>
        <dbReference type="SMART" id="SM00479"/>
    </source>
</evidence>
<dbReference type="GO" id="GO:0004527">
    <property type="term" value="F:exonuclease activity"/>
    <property type="evidence" value="ECO:0007669"/>
    <property type="project" value="UniProtKB-KW"/>
</dbReference>
<keyword evidence="6" id="KW-1185">Reference proteome</keyword>
<dbReference type="Pfam" id="PF00929">
    <property type="entry name" value="RNase_T"/>
    <property type="match status" value="1"/>
</dbReference>
<organism evidence="5 6">
    <name type="scientific">Phytohabitans maris</name>
    <dbReference type="NCBI Taxonomy" id="3071409"/>
    <lineage>
        <taxon>Bacteria</taxon>
        <taxon>Bacillati</taxon>
        <taxon>Actinomycetota</taxon>
        <taxon>Actinomycetes</taxon>
        <taxon>Micromonosporales</taxon>
        <taxon>Micromonosporaceae</taxon>
    </lineage>
</organism>
<sequence length="216" mass="24136">MNLINDEEFQATCFVVIDFETTTPAGHRPEPIDVATLALRQQADQLVETGRFTALIRPPEHAPLTRLDTEQTGITPDMLRGQPDAATVLARLDTRLDEPPYLLVAHNAPTEVGILYDYRDACPRLAATDLLDTVRLARAIYPDLTSHRLDLLIHHLGIPWPTDRHRAMPDVEATAEVFRRILQHAATTSRWRTLRQLRADAGVDAKGGKPEQGALF</sequence>
<feature type="domain" description="Exonuclease" evidence="4">
    <location>
        <begin position="13"/>
        <end position="187"/>
    </location>
</feature>
<keyword evidence="3 5" id="KW-0269">Exonuclease</keyword>
<dbReference type="SUPFAM" id="SSF53098">
    <property type="entry name" value="Ribonuclease H-like"/>
    <property type="match status" value="1"/>
</dbReference>
<dbReference type="InterPro" id="IPR012337">
    <property type="entry name" value="RNaseH-like_sf"/>
</dbReference>
<protein>
    <submittedName>
        <fullName evidence="5">3'-5' exonuclease</fullName>
    </submittedName>
</protein>
<dbReference type="CDD" id="cd06127">
    <property type="entry name" value="DEDDh"/>
    <property type="match status" value="1"/>
</dbReference>
<dbReference type="PANTHER" id="PTHR30231">
    <property type="entry name" value="DNA POLYMERASE III SUBUNIT EPSILON"/>
    <property type="match status" value="1"/>
</dbReference>
<dbReference type="SMART" id="SM00479">
    <property type="entry name" value="EXOIII"/>
    <property type="match status" value="1"/>
</dbReference>
<keyword evidence="2" id="KW-0378">Hydrolase</keyword>
<dbReference type="EMBL" id="JAVHUY010000007">
    <property type="protein sequence ID" value="MDQ7904691.1"/>
    <property type="molecule type" value="Genomic_DNA"/>
</dbReference>
<dbReference type="InterPro" id="IPR036397">
    <property type="entry name" value="RNaseH_sf"/>
</dbReference>
<gene>
    <name evidence="5" type="ORF">RB614_09175</name>
</gene>
<evidence type="ECO:0000313" key="5">
    <source>
        <dbReference type="EMBL" id="MDQ7904691.1"/>
    </source>
</evidence>
<dbReference type="Proteomes" id="UP001230908">
    <property type="component" value="Unassembled WGS sequence"/>
</dbReference>
<dbReference type="InterPro" id="IPR013520">
    <property type="entry name" value="Ribonucl_H"/>
</dbReference>
<evidence type="ECO:0000313" key="6">
    <source>
        <dbReference type="Proteomes" id="UP001230908"/>
    </source>
</evidence>